<proteinExistence type="predicted"/>
<dbReference type="AlphaFoldDB" id="A0AAV2FFC6"/>
<dbReference type="PANTHER" id="PTHR33116">
    <property type="entry name" value="REVERSE TRANSCRIPTASE ZINC-BINDING DOMAIN-CONTAINING PROTEIN-RELATED-RELATED"/>
    <property type="match status" value="1"/>
</dbReference>
<evidence type="ECO:0000313" key="1">
    <source>
        <dbReference type="EMBL" id="CAL1396732.1"/>
    </source>
</evidence>
<name>A0AAV2FFC6_9ROSI</name>
<evidence type="ECO:0000313" key="2">
    <source>
        <dbReference type="Proteomes" id="UP001497516"/>
    </source>
</evidence>
<organism evidence="1 2">
    <name type="scientific">Linum trigynum</name>
    <dbReference type="NCBI Taxonomy" id="586398"/>
    <lineage>
        <taxon>Eukaryota</taxon>
        <taxon>Viridiplantae</taxon>
        <taxon>Streptophyta</taxon>
        <taxon>Embryophyta</taxon>
        <taxon>Tracheophyta</taxon>
        <taxon>Spermatophyta</taxon>
        <taxon>Magnoliopsida</taxon>
        <taxon>eudicotyledons</taxon>
        <taxon>Gunneridae</taxon>
        <taxon>Pentapetalae</taxon>
        <taxon>rosids</taxon>
        <taxon>fabids</taxon>
        <taxon>Malpighiales</taxon>
        <taxon>Linaceae</taxon>
        <taxon>Linum</taxon>
    </lineage>
</organism>
<sequence length="284" mass="33267">MFEEIKERVRKKLKDWKSRTLSQAGKEVMIKAMAQAQFLYPMTVFLIPDGTLMEIQRMISSFWRGQKGKEAKLHWLKWEDLCDDKEYGGMGFKDLRTFNLAMLGKQVWQILSRPNSLMARTLKAEYFPKSDVLNAKTGYKPSFIWRSIMTAKEKIIGGFRWRVGDGNSIRVWEDAWILVKIYCFADPQPDGMDSDELVSSLIDKDNGSWDESKLKEKFSRLDYELISKTSLRTPLCRDERVWIDSDDGNYYVKSAYYRIRENLGNNSAYSLTVSMDELEFWKAL</sequence>
<protein>
    <submittedName>
        <fullName evidence="1">Uncharacterized protein</fullName>
    </submittedName>
</protein>
<reference evidence="1 2" key="1">
    <citation type="submission" date="2024-04" db="EMBL/GenBank/DDBJ databases">
        <authorList>
            <person name="Fracassetti M."/>
        </authorList>
    </citation>
    <scope>NUCLEOTIDE SEQUENCE [LARGE SCALE GENOMIC DNA]</scope>
</reference>
<dbReference type="EMBL" id="OZ034819">
    <property type="protein sequence ID" value="CAL1396732.1"/>
    <property type="molecule type" value="Genomic_DNA"/>
</dbReference>
<dbReference type="Proteomes" id="UP001497516">
    <property type="component" value="Chromosome 6"/>
</dbReference>
<keyword evidence="2" id="KW-1185">Reference proteome</keyword>
<accession>A0AAV2FFC6</accession>
<gene>
    <name evidence="1" type="ORF">LTRI10_LOCUS37081</name>
</gene>
<dbReference type="PANTHER" id="PTHR33116:SF86">
    <property type="entry name" value="REVERSE TRANSCRIPTASE DOMAIN-CONTAINING PROTEIN"/>
    <property type="match status" value="1"/>
</dbReference>